<dbReference type="PANTHER" id="PTHR24193:SF121">
    <property type="entry name" value="ADA2A-CONTAINING COMPLEX COMPONENT 3, ISOFORM D"/>
    <property type="match status" value="1"/>
</dbReference>
<reference evidence="5" key="2">
    <citation type="submission" date="2024-04" db="EMBL/GenBank/DDBJ databases">
        <authorList>
            <person name="Chen Y."/>
            <person name="Shah S."/>
            <person name="Dougan E. K."/>
            <person name="Thang M."/>
            <person name="Chan C."/>
        </authorList>
    </citation>
    <scope>NUCLEOTIDE SEQUENCE [LARGE SCALE GENOMIC DNA]</scope>
</reference>
<proteinExistence type="predicted"/>
<feature type="repeat" description="ANK" evidence="3">
    <location>
        <begin position="147"/>
        <end position="179"/>
    </location>
</feature>
<comment type="caution">
    <text evidence="4">The sequence shown here is derived from an EMBL/GenBank/DDBJ whole genome shotgun (WGS) entry which is preliminary data.</text>
</comment>
<feature type="repeat" description="ANK" evidence="3">
    <location>
        <begin position="369"/>
        <end position="397"/>
    </location>
</feature>
<feature type="repeat" description="ANK" evidence="3">
    <location>
        <begin position="241"/>
        <end position="273"/>
    </location>
</feature>
<dbReference type="Pfam" id="PF12796">
    <property type="entry name" value="Ank_2"/>
    <property type="match status" value="3"/>
</dbReference>
<feature type="repeat" description="ANK" evidence="3">
    <location>
        <begin position="179"/>
        <end position="211"/>
    </location>
</feature>
<dbReference type="GO" id="GO:0000976">
    <property type="term" value="F:transcription cis-regulatory region binding"/>
    <property type="evidence" value="ECO:0007669"/>
    <property type="project" value="TreeGrafter"/>
</dbReference>
<gene>
    <name evidence="4" type="ORF">C1SCF055_LOCUS33672</name>
</gene>
<dbReference type="Gene3D" id="1.25.40.20">
    <property type="entry name" value="Ankyrin repeat-containing domain"/>
    <property type="match status" value="2"/>
</dbReference>
<dbReference type="InterPro" id="IPR036770">
    <property type="entry name" value="Ankyrin_rpt-contain_sf"/>
</dbReference>
<dbReference type="OrthoDB" id="438164at2759"/>
<dbReference type="PROSITE" id="PS50088">
    <property type="entry name" value="ANK_REPEAT"/>
    <property type="match status" value="6"/>
</dbReference>
<accession>A0A9P1DDC8</accession>
<protein>
    <submittedName>
        <fullName evidence="6">JmjC domain-containing protein</fullName>
    </submittedName>
</protein>
<dbReference type="EMBL" id="CAMXCT020004223">
    <property type="protein sequence ID" value="CAL1161586.1"/>
    <property type="molecule type" value="Genomic_DNA"/>
</dbReference>
<dbReference type="GO" id="GO:0045944">
    <property type="term" value="P:positive regulation of transcription by RNA polymerase II"/>
    <property type="evidence" value="ECO:0007669"/>
    <property type="project" value="TreeGrafter"/>
</dbReference>
<feature type="repeat" description="ANK" evidence="3">
    <location>
        <begin position="274"/>
        <end position="306"/>
    </location>
</feature>
<dbReference type="InterPro" id="IPR050663">
    <property type="entry name" value="Ankyrin-SOCS_Box"/>
</dbReference>
<evidence type="ECO:0000313" key="7">
    <source>
        <dbReference type="Proteomes" id="UP001152797"/>
    </source>
</evidence>
<dbReference type="EMBL" id="CAMXCT030004223">
    <property type="protein sequence ID" value="CAL4795523.1"/>
    <property type="molecule type" value="Genomic_DNA"/>
</dbReference>
<evidence type="ECO:0000313" key="6">
    <source>
        <dbReference type="EMBL" id="CAL4795523.1"/>
    </source>
</evidence>
<dbReference type="EMBL" id="CAMXCT010004223">
    <property type="protein sequence ID" value="CAI4008211.1"/>
    <property type="molecule type" value="Genomic_DNA"/>
</dbReference>
<feature type="repeat" description="ANK" evidence="3">
    <location>
        <begin position="307"/>
        <end position="339"/>
    </location>
</feature>
<name>A0A9P1DDC8_9DINO</name>
<dbReference type="PROSITE" id="PS50297">
    <property type="entry name" value="ANK_REP_REGION"/>
    <property type="match status" value="3"/>
</dbReference>
<dbReference type="SUPFAM" id="SSF48403">
    <property type="entry name" value="Ankyrin repeat"/>
    <property type="match status" value="1"/>
</dbReference>
<evidence type="ECO:0000256" key="3">
    <source>
        <dbReference type="PROSITE-ProRule" id="PRU00023"/>
    </source>
</evidence>
<dbReference type="SMART" id="SM00248">
    <property type="entry name" value="ANK"/>
    <property type="match status" value="7"/>
</dbReference>
<dbReference type="GO" id="GO:0005634">
    <property type="term" value="C:nucleus"/>
    <property type="evidence" value="ECO:0007669"/>
    <property type="project" value="TreeGrafter"/>
</dbReference>
<evidence type="ECO:0000256" key="2">
    <source>
        <dbReference type="ARBA" id="ARBA00023043"/>
    </source>
</evidence>
<evidence type="ECO:0000256" key="1">
    <source>
        <dbReference type="ARBA" id="ARBA00022737"/>
    </source>
</evidence>
<dbReference type="AlphaFoldDB" id="A0A9P1DDC8"/>
<reference evidence="4" key="1">
    <citation type="submission" date="2022-10" db="EMBL/GenBank/DDBJ databases">
        <authorList>
            <person name="Chen Y."/>
            <person name="Dougan E. K."/>
            <person name="Chan C."/>
            <person name="Rhodes N."/>
            <person name="Thang M."/>
        </authorList>
    </citation>
    <scope>NUCLEOTIDE SEQUENCE</scope>
</reference>
<keyword evidence="2 3" id="KW-0040">ANK repeat</keyword>
<sequence length="406" mass="43635">MTVADYLNAEVSEWNLFFADMAYSLQRDVWHALREAGNLPLEAEGFDARPILSVGVKASSTRSHQHAETYQLLLSGLKAWWLAKPGFELDKALGDPCEALATAAGESPARAAHELPEEPWLCIQQVGEATCNLEAFVLGFGAQGLSHGWPALHRAAHSNDLDVLQRLVEEGMKLNQRHDQVTPLHRAVTKGHLAAVQRLVAAGAKLLKDREGKSPGTMAAERGDLPMLRFLAEAQPLKQQEAGQALIWAALSGHVPVMEFLLSQKASVHATDERGLQPIHFAALESDVSTVAFLVQHGANVSATGLGAERPIHWAAGVGHAPIIDYLLAQRADCSAADARGALALHFAAAQDRLEAAQRLAACHLAPGALQAAASKGHRRLVRMLLKAGAQPDAQVEEMLLHSTEL</sequence>
<dbReference type="InterPro" id="IPR002110">
    <property type="entry name" value="Ankyrin_rpt"/>
</dbReference>
<keyword evidence="1" id="KW-0677">Repeat</keyword>
<evidence type="ECO:0000313" key="5">
    <source>
        <dbReference type="EMBL" id="CAL1161586.1"/>
    </source>
</evidence>
<dbReference type="Proteomes" id="UP001152797">
    <property type="component" value="Unassembled WGS sequence"/>
</dbReference>
<evidence type="ECO:0000313" key="4">
    <source>
        <dbReference type="EMBL" id="CAI4008211.1"/>
    </source>
</evidence>
<organism evidence="4">
    <name type="scientific">Cladocopium goreaui</name>
    <dbReference type="NCBI Taxonomy" id="2562237"/>
    <lineage>
        <taxon>Eukaryota</taxon>
        <taxon>Sar</taxon>
        <taxon>Alveolata</taxon>
        <taxon>Dinophyceae</taxon>
        <taxon>Suessiales</taxon>
        <taxon>Symbiodiniaceae</taxon>
        <taxon>Cladocopium</taxon>
    </lineage>
</organism>
<keyword evidence="7" id="KW-1185">Reference proteome</keyword>
<dbReference type="PANTHER" id="PTHR24193">
    <property type="entry name" value="ANKYRIN REPEAT PROTEIN"/>
    <property type="match status" value="1"/>
</dbReference>